<reference evidence="1 2" key="3">
    <citation type="submission" date="2019-11" db="EMBL/GenBank/DDBJ databases">
        <title>A de novo genome assembly of a pear dwarfing rootstock.</title>
        <authorList>
            <person name="Wang F."/>
            <person name="Wang J."/>
            <person name="Li S."/>
            <person name="Zhang Y."/>
            <person name="Fang M."/>
            <person name="Ma L."/>
            <person name="Zhao Y."/>
            <person name="Jiang S."/>
        </authorList>
    </citation>
    <scope>NUCLEOTIDE SEQUENCE [LARGE SCALE GENOMIC DNA]</scope>
    <source>
        <strain evidence="1">S2</strain>
        <tissue evidence="1">Leaf</tissue>
    </source>
</reference>
<dbReference type="EMBL" id="SMOL01000559">
    <property type="protein sequence ID" value="KAB2605487.1"/>
    <property type="molecule type" value="Genomic_DNA"/>
</dbReference>
<dbReference type="Proteomes" id="UP000327157">
    <property type="component" value="Chromosome 11"/>
</dbReference>
<evidence type="ECO:0008006" key="3">
    <source>
        <dbReference type="Google" id="ProtNLM"/>
    </source>
</evidence>
<proteinExistence type="predicted"/>
<keyword evidence="2" id="KW-1185">Reference proteome</keyword>
<evidence type="ECO:0000313" key="2">
    <source>
        <dbReference type="Proteomes" id="UP000327157"/>
    </source>
</evidence>
<organism evidence="1 2">
    <name type="scientific">Pyrus ussuriensis x Pyrus communis</name>
    <dbReference type="NCBI Taxonomy" id="2448454"/>
    <lineage>
        <taxon>Eukaryota</taxon>
        <taxon>Viridiplantae</taxon>
        <taxon>Streptophyta</taxon>
        <taxon>Embryophyta</taxon>
        <taxon>Tracheophyta</taxon>
        <taxon>Spermatophyta</taxon>
        <taxon>Magnoliopsida</taxon>
        <taxon>eudicotyledons</taxon>
        <taxon>Gunneridae</taxon>
        <taxon>Pentapetalae</taxon>
        <taxon>rosids</taxon>
        <taxon>fabids</taxon>
        <taxon>Rosales</taxon>
        <taxon>Rosaceae</taxon>
        <taxon>Amygdaloideae</taxon>
        <taxon>Maleae</taxon>
        <taxon>Pyrus</taxon>
    </lineage>
</organism>
<sequence length="135" mass="15705">MPGSLRNRADSQFCISSYGDSLALFKNDDPFEEDRRRSRKRSFCVWVMKEYGVVESWTILFTIRLPTVTLIIPLCFRKSGEVILQTYLDCLRLKLVSLNPNTDQVEDLDIDDYCSFMDHFVESIALFGHPYAISY</sequence>
<gene>
    <name evidence="1" type="ORF">D8674_005204</name>
</gene>
<protein>
    <recommendedName>
        <fullName evidence="3">F-box/kelch-repeat protein</fullName>
    </recommendedName>
</protein>
<dbReference type="OrthoDB" id="5314306at2759"/>
<name>A0A5N5FRI5_9ROSA</name>
<reference evidence="2" key="2">
    <citation type="submission" date="2019-10" db="EMBL/GenBank/DDBJ databases">
        <title>A de novo genome assembly of a pear dwarfing rootstock.</title>
        <authorList>
            <person name="Wang F."/>
            <person name="Wang J."/>
            <person name="Li S."/>
            <person name="Zhang Y."/>
            <person name="Fang M."/>
            <person name="Ma L."/>
            <person name="Zhao Y."/>
            <person name="Jiang S."/>
        </authorList>
    </citation>
    <scope>NUCLEOTIDE SEQUENCE [LARGE SCALE GENOMIC DNA]</scope>
</reference>
<evidence type="ECO:0000313" key="1">
    <source>
        <dbReference type="EMBL" id="KAB2605487.1"/>
    </source>
</evidence>
<dbReference type="AlphaFoldDB" id="A0A5N5FRI5"/>
<comment type="caution">
    <text evidence="1">The sequence shown here is derived from an EMBL/GenBank/DDBJ whole genome shotgun (WGS) entry which is preliminary data.</text>
</comment>
<reference evidence="1 2" key="1">
    <citation type="submission" date="2019-09" db="EMBL/GenBank/DDBJ databases">
        <authorList>
            <person name="Ou C."/>
        </authorList>
    </citation>
    <scope>NUCLEOTIDE SEQUENCE [LARGE SCALE GENOMIC DNA]</scope>
    <source>
        <strain evidence="1">S2</strain>
        <tissue evidence="1">Leaf</tissue>
    </source>
</reference>
<accession>A0A5N5FRI5</accession>